<evidence type="ECO:0000313" key="1">
    <source>
        <dbReference type="EMBL" id="QEL66045.1"/>
    </source>
</evidence>
<name>A0A5C1EBC2_9RHOO</name>
<accession>A0A5C1EBC2</accession>
<dbReference type="EMBL" id="CP022579">
    <property type="protein sequence ID" value="QEL66045.1"/>
    <property type="molecule type" value="Genomic_DNA"/>
</dbReference>
<dbReference type="Proteomes" id="UP000323671">
    <property type="component" value="Chromosome"/>
</dbReference>
<evidence type="ECO:0000313" key="2">
    <source>
        <dbReference type="Proteomes" id="UP000323671"/>
    </source>
</evidence>
<sequence>MLKSLVSRIRGERSDHPLGTADNLAAFLAELTGKRPAHGLMALRGWLAEAGTLVEQLPREACQRAILRLDEAAQPLLASLWDEAAHQLQTLDPQSEITFKTLESYYHTAARALEVALHLQEALAPQQLKPLAVILARMLHALSREKLAARITFQDLSGEWWPATHALVEKARTLGVLHIREALYPSERDDTSPWREYRIGLFFELGPLGNLSPRQTLLLDRIVAWAEPHFALAETPGATTPWRLRTDGLRSPERMLDLPPAEQAAEPGWRYLGPGRVSMLLFPLKSDITRQRQLPDWLIVPPANDKEVVALLLRLMQHWSQTPPKRRHSRKDAQSTLRVVPGFDLARRMVAAGEYARSGRQLEYAAESQEALRQAFSLTPDVTETLTPEQVLDQLETAGDRQMMERWELRDISLSGLGTRPAAKRQWHGVGALLGLRTDHSLHWRLAIIRRMTRSHGRSNVGLALLPGEPRCAQLVGLRRPDDPWARERGGLRGTVDALIVDDKSGHLLAPLGTFSPGGVSMALVVGGARQTIVLQHLLESGPDYELIAYTIGSDEAEPSAAA</sequence>
<organism evidence="1 2">
    <name type="scientific">Oryzomicrobium terrae</name>
    <dbReference type="NCBI Taxonomy" id="1735038"/>
    <lineage>
        <taxon>Bacteria</taxon>
        <taxon>Pseudomonadati</taxon>
        <taxon>Pseudomonadota</taxon>
        <taxon>Betaproteobacteria</taxon>
        <taxon>Rhodocyclales</taxon>
        <taxon>Rhodocyclaceae</taxon>
        <taxon>Oryzomicrobium</taxon>
    </lineage>
</organism>
<dbReference type="KEGG" id="otr:OTERR_25690"/>
<reference evidence="1 2" key="1">
    <citation type="submission" date="2017-07" db="EMBL/GenBank/DDBJ databases">
        <title>Complete genome sequence of Oryzomicrobium terrae TPP412.</title>
        <authorList>
            <person name="Chiu L.-W."/>
            <person name="Lo K.-J."/>
            <person name="Tsai Y.-M."/>
            <person name="Lin S.-S."/>
            <person name="Kuo C.-H."/>
            <person name="Liu C.-T."/>
        </authorList>
    </citation>
    <scope>NUCLEOTIDE SEQUENCE [LARGE SCALE GENOMIC DNA]</scope>
    <source>
        <strain evidence="1 2">TPP412</strain>
    </source>
</reference>
<dbReference type="RefSeq" id="WP_149426046.1">
    <property type="nucleotide sequence ID" value="NZ_CP022579.1"/>
</dbReference>
<keyword evidence="2" id="KW-1185">Reference proteome</keyword>
<dbReference type="AlphaFoldDB" id="A0A5C1EBC2"/>
<protein>
    <submittedName>
        <fullName evidence="1">Uncharacterized protein</fullName>
    </submittedName>
</protein>
<proteinExistence type="predicted"/>
<gene>
    <name evidence="1" type="ORF">OTERR_25690</name>
</gene>